<gene>
    <name evidence="1" type="ORF">J2I48_27280</name>
</gene>
<organism evidence="1 2">
    <name type="scientific">Fibrella aquatilis</name>
    <dbReference type="NCBI Taxonomy" id="2817059"/>
    <lineage>
        <taxon>Bacteria</taxon>
        <taxon>Pseudomonadati</taxon>
        <taxon>Bacteroidota</taxon>
        <taxon>Cytophagia</taxon>
        <taxon>Cytophagales</taxon>
        <taxon>Spirosomataceae</taxon>
        <taxon>Fibrella</taxon>
    </lineage>
</organism>
<reference evidence="1 2" key="1">
    <citation type="submission" date="2021-03" db="EMBL/GenBank/DDBJ databases">
        <title>Fibrella sp. HMF5036 genome sequencing and assembly.</title>
        <authorList>
            <person name="Kang H."/>
            <person name="Kim H."/>
            <person name="Bae S."/>
            <person name="Joh K."/>
        </authorList>
    </citation>
    <scope>NUCLEOTIDE SEQUENCE [LARGE SCALE GENOMIC DNA]</scope>
    <source>
        <strain evidence="1 2">HMF5036</strain>
    </source>
</reference>
<accession>A0A939GE44</accession>
<evidence type="ECO:0000313" key="1">
    <source>
        <dbReference type="EMBL" id="MBO0934743.1"/>
    </source>
</evidence>
<dbReference type="AlphaFoldDB" id="A0A939GE44"/>
<name>A0A939GE44_9BACT</name>
<dbReference type="Proteomes" id="UP000664795">
    <property type="component" value="Unassembled WGS sequence"/>
</dbReference>
<comment type="caution">
    <text evidence="1">The sequence shown here is derived from an EMBL/GenBank/DDBJ whole genome shotgun (WGS) entry which is preliminary data.</text>
</comment>
<dbReference type="RefSeq" id="WP_207338709.1">
    <property type="nucleotide sequence ID" value="NZ_JAFMYU010000037.1"/>
</dbReference>
<keyword evidence="2" id="KW-1185">Reference proteome</keyword>
<evidence type="ECO:0000313" key="2">
    <source>
        <dbReference type="Proteomes" id="UP000664795"/>
    </source>
</evidence>
<protein>
    <submittedName>
        <fullName evidence="1">Uncharacterized protein</fullName>
    </submittedName>
</protein>
<sequence>MGILNNNGSGIGFDFCPITGYKASYGFSSPNASYDGFEYKLLDINAKVIIGLGCDYFNDELVYGELRKHSDTIVSLIKSCKDPFFPIDKLFYQQLTTGYFS</sequence>
<dbReference type="EMBL" id="JAFMYU010000037">
    <property type="protein sequence ID" value="MBO0934743.1"/>
    <property type="molecule type" value="Genomic_DNA"/>
</dbReference>
<proteinExistence type="predicted"/>